<organism evidence="1 2">
    <name type="scientific">Vitis vinifera</name>
    <name type="common">Grape</name>
    <dbReference type="NCBI Taxonomy" id="29760"/>
    <lineage>
        <taxon>Eukaryota</taxon>
        <taxon>Viridiplantae</taxon>
        <taxon>Streptophyta</taxon>
        <taxon>Embryophyta</taxon>
        <taxon>Tracheophyta</taxon>
        <taxon>Spermatophyta</taxon>
        <taxon>Magnoliopsida</taxon>
        <taxon>eudicotyledons</taxon>
        <taxon>Gunneridae</taxon>
        <taxon>Pentapetalae</taxon>
        <taxon>rosids</taxon>
        <taxon>Vitales</taxon>
        <taxon>Vitaceae</taxon>
        <taxon>Viteae</taxon>
        <taxon>Vitis</taxon>
    </lineage>
</organism>
<comment type="caution">
    <text evidence="1">The sequence shown here is derived from an EMBL/GenBank/DDBJ whole genome shotgun (WGS) entry which is preliminary data.</text>
</comment>
<sequence length="110" mass="12627">MRVFTTTTSNVEIPKDIQEAMIVTKWKQVTLKEMRAPENKGRWQLVDALREHLKAVYQAIKYLQGSSRKGLMFRTNNSLQIEAYTKQIELTTSSYCSSVGGNLITLRSKK</sequence>
<name>A0A438H3B5_VITVI</name>
<protein>
    <submittedName>
        <fullName evidence="1">Uncharacterized protein</fullName>
    </submittedName>
</protein>
<evidence type="ECO:0000313" key="2">
    <source>
        <dbReference type="Proteomes" id="UP000288805"/>
    </source>
</evidence>
<dbReference type="AlphaFoldDB" id="A0A438H3B5"/>
<dbReference type="Proteomes" id="UP000288805">
    <property type="component" value="Unassembled WGS sequence"/>
</dbReference>
<evidence type="ECO:0000313" key="1">
    <source>
        <dbReference type="EMBL" id="RVW78787.1"/>
    </source>
</evidence>
<dbReference type="EMBL" id="QGNW01000290">
    <property type="protein sequence ID" value="RVW78787.1"/>
    <property type="molecule type" value="Genomic_DNA"/>
</dbReference>
<gene>
    <name evidence="1" type="ORF">CK203_050940</name>
</gene>
<reference evidence="1 2" key="1">
    <citation type="journal article" date="2018" name="PLoS Genet.">
        <title>Population sequencing reveals clonal diversity and ancestral inbreeding in the grapevine cultivar Chardonnay.</title>
        <authorList>
            <person name="Roach M.J."/>
            <person name="Johnson D.L."/>
            <person name="Bohlmann J."/>
            <person name="van Vuuren H.J."/>
            <person name="Jones S.J."/>
            <person name="Pretorius I.S."/>
            <person name="Schmidt S.A."/>
            <person name="Borneman A.R."/>
        </authorList>
    </citation>
    <scope>NUCLEOTIDE SEQUENCE [LARGE SCALE GENOMIC DNA]</scope>
    <source>
        <strain evidence="2">cv. Chardonnay</strain>
        <tissue evidence="1">Leaf</tissue>
    </source>
</reference>
<proteinExistence type="predicted"/>
<accession>A0A438H3B5</accession>